<evidence type="ECO:0000256" key="1">
    <source>
        <dbReference type="ARBA" id="ARBA00004857"/>
    </source>
</evidence>
<dbReference type="InterPro" id="IPR001585">
    <property type="entry name" value="TAL/FSA"/>
</dbReference>
<protein>
    <recommendedName>
        <fullName evidence="3 8">Transaldolase</fullName>
        <ecNumber evidence="3 8">2.2.1.2</ecNumber>
    </recommendedName>
</protein>
<dbReference type="EMBL" id="NWSH01005941">
    <property type="protein sequence ID" value="PCG63823.1"/>
    <property type="molecule type" value="Genomic_DNA"/>
</dbReference>
<dbReference type="GO" id="GO:0009052">
    <property type="term" value="P:pentose-phosphate shunt, non-oxidative branch"/>
    <property type="evidence" value="ECO:0007669"/>
    <property type="project" value="TreeGrafter"/>
</dbReference>
<dbReference type="AlphaFoldDB" id="A0A2A4IXI3"/>
<reference evidence="9" key="1">
    <citation type="submission" date="2017-09" db="EMBL/GenBank/DDBJ databases">
        <title>Contemporary evolution of a Lepidopteran species, Heliothis virescens, in response to modern agricultural practices.</title>
        <authorList>
            <person name="Fritz M.L."/>
            <person name="Deyonke A.M."/>
            <person name="Papanicolaou A."/>
            <person name="Micinski S."/>
            <person name="Westbrook J."/>
            <person name="Gould F."/>
        </authorList>
    </citation>
    <scope>NUCLEOTIDE SEQUENCE [LARGE SCALE GENOMIC DNA]</scope>
    <source>
        <strain evidence="9">HvINT-</strain>
        <tissue evidence="9">Whole body</tissue>
    </source>
</reference>
<dbReference type="EC" id="2.2.1.2" evidence="3 8"/>
<comment type="function">
    <text evidence="8">Catalyzes the rate-limiting step of the non-oxidative phase in the pentose phosphate pathway. Catalyzes the reversible conversion of sedheptulose-7-phosphate and D-glyceraldehyde 3-phosphate into erythrose-4-phosphate and beta-D-fructose 6-phosphate.</text>
</comment>
<comment type="similarity">
    <text evidence="2">Belongs to the transaldolase family. Type 1 subfamily.</text>
</comment>
<evidence type="ECO:0000256" key="2">
    <source>
        <dbReference type="ARBA" id="ARBA00008012"/>
    </source>
</evidence>
<evidence type="ECO:0000256" key="4">
    <source>
        <dbReference type="ARBA" id="ARBA00022679"/>
    </source>
</evidence>
<sequence>MSGEPQAKRTKMSALEQLKQYCTVVADTGDFEAMKEYKPTDATTNPSLILSAAAMEQYQHILDKAIKYAKEVGSTVEEQVAETLDMLSVLFGCEILKIIPGRVSVEVDARLSFDKDASISKAIKLINMFAEYGIKKERILIKLASTWEGIQAARELEKKHGIHCNLTLLFSLYQAIACAEANVTLISPFVGRILDWYVEHTKKTYEGKEDPGVVSVTRVYNYYKKFGYKTQVMGASFRNTGEIRELAGCDLLTISPKLLQELASSEQPLKRVLDPKFAAQCDMEKISLSESQFRWHLNEDQMATDKLSDGIRKFAADTRKLETLIKALLAKK</sequence>
<keyword evidence="6" id="KW-0704">Schiff base</keyword>
<comment type="catalytic activity">
    <reaction evidence="7 8">
        <text>D-sedoheptulose 7-phosphate + D-glyceraldehyde 3-phosphate = D-erythrose 4-phosphate + beta-D-fructose 6-phosphate</text>
        <dbReference type="Rhea" id="RHEA:17053"/>
        <dbReference type="ChEBI" id="CHEBI:16897"/>
        <dbReference type="ChEBI" id="CHEBI:57483"/>
        <dbReference type="ChEBI" id="CHEBI:57634"/>
        <dbReference type="ChEBI" id="CHEBI:59776"/>
        <dbReference type="EC" id="2.2.1.2"/>
    </reaction>
</comment>
<dbReference type="STRING" id="7102.A0A2A4IXI3"/>
<dbReference type="HAMAP" id="MF_00492">
    <property type="entry name" value="Transaldolase_1"/>
    <property type="match status" value="1"/>
</dbReference>
<dbReference type="PANTHER" id="PTHR10683:SF18">
    <property type="entry name" value="TRANSALDOLASE"/>
    <property type="match status" value="1"/>
</dbReference>
<dbReference type="FunFam" id="3.20.20.70:FF:000088">
    <property type="entry name" value="Transaldolase"/>
    <property type="match status" value="1"/>
</dbReference>
<dbReference type="InterPro" id="IPR013785">
    <property type="entry name" value="Aldolase_TIM"/>
</dbReference>
<dbReference type="CDD" id="cd00957">
    <property type="entry name" value="Transaldolase_TalAB"/>
    <property type="match status" value="1"/>
</dbReference>
<proteinExistence type="inferred from homology"/>
<keyword evidence="4 8" id="KW-0808">Transferase</keyword>
<dbReference type="NCBIfam" id="TIGR00874">
    <property type="entry name" value="talAB"/>
    <property type="match status" value="1"/>
</dbReference>
<dbReference type="GO" id="GO:0005975">
    <property type="term" value="P:carbohydrate metabolic process"/>
    <property type="evidence" value="ECO:0007669"/>
    <property type="project" value="InterPro"/>
</dbReference>
<dbReference type="Gene3D" id="3.20.20.70">
    <property type="entry name" value="Aldolase class I"/>
    <property type="match status" value="1"/>
</dbReference>
<dbReference type="GO" id="GO:0005737">
    <property type="term" value="C:cytoplasm"/>
    <property type="evidence" value="ECO:0007669"/>
    <property type="project" value="InterPro"/>
</dbReference>
<keyword evidence="5 8" id="KW-0570">Pentose shunt</keyword>
<dbReference type="PROSITE" id="PS00958">
    <property type="entry name" value="TRANSALDOLASE_2"/>
    <property type="match status" value="1"/>
</dbReference>
<dbReference type="InterPro" id="IPR018225">
    <property type="entry name" value="Transaldolase_AS"/>
</dbReference>
<comment type="pathway">
    <text evidence="1 8">Carbohydrate degradation; pentose phosphate pathway; D-glyceraldehyde 3-phosphate and beta-D-fructose 6-phosphate from D-ribose 5-phosphate and D-xylulose 5-phosphate (non-oxidative stage): step 2/3.</text>
</comment>
<evidence type="ECO:0000256" key="3">
    <source>
        <dbReference type="ARBA" id="ARBA00013151"/>
    </source>
</evidence>
<accession>A0A2A4IXI3</accession>
<dbReference type="SUPFAM" id="SSF51569">
    <property type="entry name" value="Aldolase"/>
    <property type="match status" value="1"/>
</dbReference>
<evidence type="ECO:0000256" key="8">
    <source>
        <dbReference type="RuleBase" id="RU000501"/>
    </source>
</evidence>
<dbReference type="GO" id="GO:0004801">
    <property type="term" value="F:transaldolase activity"/>
    <property type="evidence" value="ECO:0007669"/>
    <property type="project" value="UniProtKB-EC"/>
</dbReference>
<dbReference type="InterPro" id="IPR004730">
    <property type="entry name" value="Transaldolase_1"/>
</dbReference>
<evidence type="ECO:0000256" key="5">
    <source>
        <dbReference type="ARBA" id="ARBA00023126"/>
    </source>
</evidence>
<evidence type="ECO:0000256" key="6">
    <source>
        <dbReference type="ARBA" id="ARBA00023270"/>
    </source>
</evidence>
<dbReference type="NCBIfam" id="NF009001">
    <property type="entry name" value="PRK12346.1"/>
    <property type="match status" value="1"/>
</dbReference>
<gene>
    <name evidence="9" type="ORF">B5V51_11678</name>
</gene>
<evidence type="ECO:0000313" key="9">
    <source>
        <dbReference type="EMBL" id="PCG63823.1"/>
    </source>
</evidence>
<organism evidence="9">
    <name type="scientific">Heliothis virescens</name>
    <name type="common">Tobacco budworm moth</name>
    <dbReference type="NCBI Taxonomy" id="7102"/>
    <lineage>
        <taxon>Eukaryota</taxon>
        <taxon>Metazoa</taxon>
        <taxon>Ecdysozoa</taxon>
        <taxon>Arthropoda</taxon>
        <taxon>Hexapoda</taxon>
        <taxon>Insecta</taxon>
        <taxon>Pterygota</taxon>
        <taxon>Neoptera</taxon>
        <taxon>Endopterygota</taxon>
        <taxon>Lepidoptera</taxon>
        <taxon>Glossata</taxon>
        <taxon>Ditrysia</taxon>
        <taxon>Noctuoidea</taxon>
        <taxon>Noctuidae</taxon>
        <taxon>Heliothinae</taxon>
        <taxon>Heliothis</taxon>
    </lineage>
</organism>
<name>A0A2A4IXI3_HELVI</name>
<dbReference type="PROSITE" id="PS01054">
    <property type="entry name" value="TRANSALDOLASE_1"/>
    <property type="match status" value="1"/>
</dbReference>
<dbReference type="PANTHER" id="PTHR10683">
    <property type="entry name" value="TRANSALDOLASE"/>
    <property type="match status" value="1"/>
</dbReference>
<dbReference type="Pfam" id="PF00923">
    <property type="entry name" value="TAL_FSA"/>
    <property type="match status" value="1"/>
</dbReference>
<evidence type="ECO:0000256" key="7">
    <source>
        <dbReference type="ARBA" id="ARBA00048810"/>
    </source>
</evidence>
<dbReference type="UniPathway" id="UPA00115">
    <property type="reaction ID" value="UER00414"/>
</dbReference>
<comment type="caution">
    <text evidence="9">The sequence shown here is derived from an EMBL/GenBank/DDBJ whole genome shotgun (WGS) entry which is preliminary data.</text>
</comment>